<keyword evidence="2" id="KW-0812">Transmembrane</keyword>
<evidence type="ECO:0000313" key="3">
    <source>
        <dbReference type="EMBL" id="KJX97114.1"/>
    </source>
</evidence>
<sequence length="203" mass="22792">MSKPTASSSGSDAVDEDSKLCPKCNLVQPTSLFETLSKGRKANKYCRDCQPPSSRRVSRDLAKDPPSLRHRNGFGGAPYNIPHEFVGPPTGASTTPMDALNISVRIAAFVTMVYVRIAELVTTVYVRIAEWVTMVYIRIAEWMTMVYVRVAPWVTMVCVRTAEWVTMQMGENDAGDMMEMLQHEWQWYVLVLVAAVVLVLVWV</sequence>
<keyword evidence="4" id="KW-1185">Reference proteome</keyword>
<dbReference type="Proteomes" id="UP000033647">
    <property type="component" value="Unassembled WGS sequence"/>
</dbReference>
<reference evidence="3 4" key="1">
    <citation type="submission" date="2015-03" db="EMBL/GenBank/DDBJ databases">
        <title>RNA-seq based gene annotation and comparative genomics of four Zymoseptoria species reveal species-specific pathogenicity related genes and transposable element activity.</title>
        <authorList>
            <person name="Grandaubert J."/>
            <person name="Bhattacharyya A."/>
            <person name="Stukenbrock E.H."/>
        </authorList>
    </citation>
    <scope>NUCLEOTIDE SEQUENCE [LARGE SCALE GENOMIC DNA]</scope>
    <source>
        <strain evidence="3 4">Zb18110</strain>
    </source>
</reference>
<evidence type="ECO:0000313" key="4">
    <source>
        <dbReference type="Proteomes" id="UP000033647"/>
    </source>
</evidence>
<comment type="caution">
    <text evidence="3">The sequence shown here is derived from an EMBL/GenBank/DDBJ whole genome shotgun (WGS) entry which is preliminary data.</text>
</comment>
<evidence type="ECO:0000256" key="2">
    <source>
        <dbReference type="SAM" id="Phobius"/>
    </source>
</evidence>
<accession>A0A0F4GI40</accession>
<feature type="region of interest" description="Disordered" evidence="1">
    <location>
        <begin position="44"/>
        <end position="65"/>
    </location>
</feature>
<keyword evidence="2" id="KW-1133">Transmembrane helix</keyword>
<gene>
    <name evidence="3" type="ORF">TI39_contig556g00003</name>
</gene>
<proteinExistence type="predicted"/>
<keyword evidence="2" id="KW-0472">Membrane</keyword>
<evidence type="ECO:0000256" key="1">
    <source>
        <dbReference type="SAM" id="MobiDB-lite"/>
    </source>
</evidence>
<organism evidence="3 4">
    <name type="scientific">Zymoseptoria brevis</name>
    <dbReference type="NCBI Taxonomy" id="1047168"/>
    <lineage>
        <taxon>Eukaryota</taxon>
        <taxon>Fungi</taxon>
        <taxon>Dikarya</taxon>
        <taxon>Ascomycota</taxon>
        <taxon>Pezizomycotina</taxon>
        <taxon>Dothideomycetes</taxon>
        <taxon>Dothideomycetidae</taxon>
        <taxon>Mycosphaerellales</taxon>
        <taxon>Mycosphaerellaceae</taxon>
        <taxon>Zymoseptoria</taxon>
    </lineage>
</organism>
<dbReference type="EMBL" id="LAFY01000548">
    <property type="protein sequence ID" value="KJX97114.1"/>
    <property type="molecule type" value="Genomic_DNA"/>
</dbReference>
<dbReference type="OrthoDB" id="10373527at2759"/>
<dbReference type="AlphaFoldDB" id="A0A0F4GI40"/>
<protein>
    <submittedName>
        <fullName evidence="3">Uncharacterized protein</fullName>
    </submittedName>
</protein>
<name>A0A0F4GI40_9PEZI</name>
<feature type="transmembrane region" description="Helical" evidence="2">
    <location>
        <begin position="185"/>
        <end position="202"/>
    </location>
</feature>